<proteinExistence type="predicted"/>
<gene>
    <name evidence="1" type="ORF">D174_16270</name>
</gene>
<organism evidence="1 2">
    <name type="scientific">Mycolicibacterium neoaurum VKM Ac-1815D</name>
    <dbReference type="NCBI Taxonomy" id="700508"/>
    <lineage>
        <taxon>Bacteria</taxon>
        <taxon>Bacillati</taxon>
        <taxon>Actinomycetota</taxon>
        <taxon>Actinomycetes</taxon>
        <taxon>Mycobacteriales</taxon>
        <taxon>Mycobacteriaceae</taxon>
        <taxon>Mycolicibacterium</taxon>
    </lineage>
</organism>
<accession>V5XIU2</accession>
<dbReference type="KEGG" id="mne:D174_16270"/>
<dbReference type="Proteomes" id="UP000018763">
    <property type="component" value="Chromosome"/>
</dbReference>
<dbReference type="HOGENOM" id="CLU_171775_0_0_11"/>
<protein>
    <submittedName>
        <fullName evidence="1">Uncharacterized protein</fullName>
    </submittedName>
</protein>
<evidence type="ECO:0000313" key="1">
    <source>
        <dbReference type="EMBL" id="AHC27972.1"/>
    </source>
</evidence>
<reference evidence="1 2" key="1">
    <citation type="journal article" date="2014" name="Genome Announc.">
        <title>Complete Genome Sequence of Sterol-Transforming Mycobacterium neoaurum Strain VKM Ac-1815D.</title>
        <authorList>
            <person name="Shtratnikova V.Y."/>
            <person name="Bragin E.Y."/>
            <person name="Dovbnya D.V."/>
            <person name="Pekov Y.A."/>
            <person name="Schelkunov M.I."/>
            <person name="Strizhov N."/>
            <person name="Ivashina T.V."/>
            <person name="Ashapkin V.V."/>
            <person name="Donova M.V."/>
        </authorList>
    </citation>
    <scope>NUCLEOTIDE SEQUENCE [LARGE SCALE GENOMIC DNA]</scope>
    <source>
        <strain evidence="1 2">VKM Ac-1815D</strain>
    </source>
</reference>
<sequence length="130" mass="13640">MVAMDRAAEVTFAWALLHSARGFLDQTAHSWLCAQLGAGETQVVIRDLLTGFVSSSTALPRAMAPSLWSWLDGFHGSDAEADLRDIAARLRLTEPGAADAAISGPAARLVARQTGRAADGFALVLVPPAV</sequence>
<name>V5XIU2_MYCNE</name>
<dbReference type="AlphaFoldDB" id="V5XIU2"/>
<evidence type="ECO:0000313" key="2">
    <source>
        <dbReference type="Proteomes" id="UP000018763"/>
    </source>
</evidence>
<keyword evidence="2" id="KW-1185">Reference proteome</keyword>
<dbReference type="EMBL" id="CP006936">
    <property type="protein sequence ID" value="AHC27972.1"/>
    <property type="molecule type" value="Genomic_DNA"/>
</dbReference>